<dbReference type="EMBL" id="FQYI01000012">
    <property type="protein sequence ID" value="SHJ20381.1"/>
    <property type="molecule type" value="Genomic_DNA"/>
</dbReference>
<name>A0A1M6HDX1_9FLAO</name>
<dbReference type="RefSeq" id="WP_073180848.1">
    <property type="nucleotide sequence ID" value="NZ_FQYI01000012.1"/>
</dbReference>
<organism evidence="1 2">
    <name type="scientific">Cruoricaptor ignavus</name>
    <dbReference type="NCBI Taxonomy" id="1118202"/>
    <lineage>
        <taxon>Bacteria</taxon>
        <taxon>Pseudomonadati</taxon>
        <taxon>Bacteroidota</taxon>
        <taxon>Flavobacteriia</taxon>
        <taxon>Flavobacteriales</taxon>
        <taxon>Weeksellaceae</taxon>
        <taxon>Cruoricaptor</taxon>
    </lineage>
</organism>
<evidence type="ECO:0000313" key="1">
    <source>
        <dbReference type="EMBL" id="SHJ20381.1"/>
    </source>
</evidence>
<proteinExistence type="predicted"/>
<keyword evidence="2" id="KW-1185">Reference proteome</keyword>
<dbReference type="AlphaFoldDB" id="A0A1M6HDX1"/>
<protein>
    <submittedName>
        <fullName evidence="1">Uncharacterized protein</fullName>
    </submittedName>
</protein>
<evidence type="ECO:0000313" key="2">
    <source>
        <dbReference type="Proteomes" id="UP000184335"/>
    </source>
</evidence>
<gene>
    <name evidence="1" type="ORF">SAMN05443429_11229</name>
</gene>
<reference evidence="1 2" key="1">
    <citation type="submission" date="2016-11" db="EMBL/GenBank/DDBJ databases">
        <authorList>
            <person name="Jaros S."/>
            <person name="Januszkiewicz K."/>
            <person name="Wedrychowicz H."/>
        </authorList>
    </citation>
    <scope>NUCLEOTIDE SEQUENCE [LARGE SCALE GENOMIC DNA]</scope>
    <source>
        <strain evidence="1 2">DSM 25479</strain>
    </source>
</reference>
<dbReference type="OrthoDB" id="1453216at2"/>
<sequence>MITFLIVFFVFFFTSKAVIDRNRRRKKRRTAWLLEESLPKSDGQNTDNRYILYHEKKMADDAAYEEYVEWCKFHGETPMNKEGFGLIRSEEWKIEEKIRKALK</sequence>
<accession>A0A1M6HDX1</accession>
<dbReference type="STRING" id="1118202.SAMN05443429_11229"/>
<dbReference type="Proteomes" id="UP000184335">
    <property type="component" value="Unassembled WGS sequence"/>
</dbReference>